<dbReference type="PANTHER" id="PTHR12992">
    <property type="entry name" value="NUDIX HYDROLASE"/>
    <property type="match status" value="1"/>
</dbReference>
<accession>A0A1H1T0C6</accession>
<evidence type="ECO:0000256" key="3">
    <source>
        <dbReference type="ARBA" id="ARBA00022723"/>
    </source>
</evidence>
<organism evidence="8 9">
    <name type="scientific">Microlunatus soli</name>
    <dbReference type="NCBI Taxonomy" id="630515"/>
    <lineage>
        <taxon>Bacteria</taxon>
        <taxon>Bacillati</taxon>
        <taxon>Actinomycetota</taxon>
        <taxon>Actinomycetes</taxon>
        <taxon>Propionibacteriales</taxon>
        <taxon>Propionibacteriaceae</taxon>
        <taxon>Microlunatus</taxon>
    </lineage>
</organism>
<evidence type="ECO:0000256" key="2">
    <source>
        <dbReference type="ARBA" id="ARBA00001946"/>
    </source>
</evidence>
<gene>
    <name evidence="8" type="ORF">SAMN04489812_2204</name>
</gene>
<evidence type="ECO:0000256" key="5">
    <source>
        <dbReference type="ARBA" id="ARBA00022842"/>
    </source>
</evidence>
<name>A0A1H1T0C6_9ACTN</name>
<comment type="cofactor">
    <cofactor evidence="1">
        <name>Mn(2+)</name>
        <dbReference type="ChEBI" id="CHEBI:29035"/>
    </cofactor>
</comment>
<protein>
    <submittedName>
        <fullName evidence="8">ADP-ribose pyrophosphatase YjhB, NUDIX family</fullName>
    </submittedName>
</protein>
<dbReference type="RefSeq" id="WP_091524383.1">
    <property type="nucleotide sequence ID" value="NZ_LT629772.1"/>
</dbReference>
<dbReference type="Pfam" id="PF00293">
    <property type="entry name" value="NUDIX"/>
    <property type="match status" value="1"/>
</dbReference>
<evidence type="ECO:0000313" key="8">
    <source>
        <dbReference type="EMBL" id="SDS53682.1"/>
    </source>
</evidence>
<dbReference type="GO" id="GO:0010945">
    <property type="term" value="F:coenzyme A diphosphatase activity"/>
    <property type="evidence" value="ECO:0007669"/>
    <property type="project" value="InterPro"/>
</dbReference>
<dbReference type="PROSITE" id="PS51462">
    <property type="entry name" value="NUDIX"/>
    <property type="match status" value="1"/>
</dbReference>
<dbReference type="AlphaFoldDB" id="A0A1H1T0C6"/>
<evidence type="ECO:0000313" key="9">
    <source>
        <dbReference type="Proteomes" id="UP000199103"/>
    </source>
</evidence>
<keyword evidence="4" id="KW-0378">Hydrolase</keyword>
<keyword evidence="6" id="KW-0464">Manganese</keyword>
<comment type="cofactor">
    <cofactor evidence="2">
        <name>Mg(2+)</name>
        <dbReference type="ChEBI" id="CHEBI:18420"/>
    </cofactor>
</comment>
<dbReference type="SUPFAM" id="SSF55811">
    <property type="entry name" value="Nudix"/>
    <property type="match status" value="1"/>
</dbReference>
<evidence type="ECO:0000256" key="6">
    <source>
        <dbReference type="ARBA" id="ARBA00023211"/>
    </source>
</evidence>
<proteinExistence type="predicted"/>
<evidence type="ECO:0000256" key="4">
    <source>
        <dbReference type="ARBA" id="ARBA00022801"/>
    </source>
</evidence>
<dbReference type="CDD" id="cd03426">
    <property type="entry name" value="NUDIX_CoAse_Nudt7"/>
    <property type="match status" value="1"/>
</dbReference>
<dbReference type="InterPro" id="IPR045121">
    <property type="entry name" value="CoAse"/>
</dbReference>
<dbReference type="EMBL" id="LT629772">
    <property type="protein sequence ID" value="SDS53682.1"/>
    <property type="molecule type" value="Genomic_DNA"/>
</dbReference>
<dbReference type="InterPro" id="IPR000086">
    <property type="entry name" value="NUDIX_hydrolase_dom"/>
</dbReference>
<keyword evidence="3" id="KW-0479">Metal-binding</keyword>
<dbReference type="Gene3D" id="3.90.79.10">
    <property type="entry name" value="Nucleoside Triphosphate Pyrophosphohydrolase"/>
    <property type="match status" value="1"/>
</dbReference>
<keyword evidence="9" id="KW-1185">Reference proteome</keyword>
<dbReference type="STRING" id="630515.SAMN04489812_2204"/>
<sequence>MSPDDGVPAWLDTLRNSLDDPGTPHTFTEEERRPAAVLILLGEDTLPGPDGGAPVGGPDLLFIERAAGLRSHPGQVAFPGGGYEPGDHDLADTALRESVEETGLDRDGVQVLGELATIEVPISGYQVTPVLGWWRRPSPIGVVDPGEVAAVLRIPIARLADPENRFTMTHPSGRYGPGFFIGELLIWGLTAYMVDGVLTRGGWQQPWDRRRTKNIPDRYLGRV</sequence>
<dbReference type="GO" id="GO:0046872">
    <property type="term" value="F:metal ion binding"/>
    <property type="evidence" value="ECO:0007669"/>
    <property type="project" value="UniProtKB-KW"/>
</dbReference>
<dbReference type="Proteomes" id="UP000199103">
    <property type="component" value="Chromosome I"/>
</dbReference>
<dbReference type="PANTHER" id="PTHR12992:SF11">
    <property type="entry name" value="MITOCHONDRIAL COENZYME A DIPHOSPHATASE NUDT8"/>
    <property type="match status" value="1"/>
</dbReference>
<feature type="domain" description="Nudix hydrolase" evidence="7">
    <location>
        <begin position="31"/>
        <end position="181"/>
    </location>
</feature>
<reference evidence="8 9" key="1">
    <citation type="submission" date="2016-10" db="EMBL/GenBank/DDBJ databases">
        <authorList>
            <person name="de Groot N.N."/>
        </authorList>
    </citation>
    <scope>NUCLEOTIDE SEQUENCE [LARGE SCALE GENOMIC DNA]</scope>
    <source>
        <strain evidence="8 9">DSM 21800</strain>
    </source>
</reference>
<keyword evidence="5" id="KW-0460">Magnesium</keyword>
<dbReference type="OrthoDB" id="9802805at2"/>
<evidence type="ECO:0000259" key="7">
    <source>
        <dbReference type="PROSITE" id="PS51462"/>
    </source>
</evidence>
<evidence type="ECO:0000256" key="1">
    <source>
        <dbReference type="ARBA" id="ARBA00001936"/>
    </source>
</evidence>
<dbReference type="InterPro" id="IPR015797">
    <property type="entry name" value="NUDIX_hydrolase-like_dom_sf"/>
</dbReference>